<reference evidence="2" key="1">
    <citation type="journal article" date="2019" name="Int. J. Syst. Evol. Microbiol.">
        <title>The Global Catalogue of Microorganisms (GCM) 10K type strain sequencing project: providing services to taxonomists for standard genome sequencing and annotation.</title>
        <authorList>
            <consortium name="The Broad Institute Genomics Platform"/>
            <consortium name="The Broad Institute Genome Sequencing Center for Infectious Disease"/>
            <person name="Wu L."/>
            <person name="Ma J."/>
        </authorList>
    </citation>
    <scope>NUCLEOTIDE SEQUENCE [LARGE SCALE GENOMIC DNA]</scope>
    <source>
        <strain evidence="2">JCM 18050</strain>
    </source>
</reference>
<protein>
    <recommendedName>
        <fullName evidence="3">DUF4123 domain-containing protein</fullName>
    </recommendedName>
</protein>
<comment type="caution">
    <text evidence="1">The sequence shown here is derived from an EMBL/GenBank/DDBJ whole genome shotgun (WGS) entry which is preliminary data.</text>
</comment>
<evidence type="ECO:0000313" key="2">
    <source>
        <dbReference type="Proteomes" id="UP001500171"/>
    </source>
</evidence>
<sequence length="318" mass="37224">MTFDYSENMRNEQLNMILSTLRAINDNSAVDMAFYLLYHPQAGSEINDVVAAWQAHQPYYPIKYSQYTTEYTPAIIQFDLNNVDHQKILSDSVHQALLEIEPNKLSQFNPRKIYGWLWSSLPAEQLAKQIGYIAIQSRGQHQELIRYFDSAIFPAFMSILNGNQQDKVLRPVSDWYYLDGDGQLQHKHNRQMIRKHITPDLALSNEQWSMIDDIVIHNQILIRYREQKLTEKRLTENECNKILTTVLIQAKAAGYTDFKDLVEYGYYSMSVHPNIMLHEKIIKIKMTNQTEQLKTSLAKLSEQDWQMMKQQVEGINND</sequence>
<name>A0ABP9NE63_9GAMM</name>
<keyword evidence="2" id="KW-1185">Reference proteome</keyword>
<evidence type="ECO:0008006" key="3">
    <source>
        <dbReference type="Google" id="ProtNLM"/>
    </source>
</evidence>
<dbReference type="Proteomes" id="UP001500171">
    <property type="component" value="Unassembled WGS sequence"/>
</dbReference>
<proteinExistence type="predicted"/>
<dbReference type="EMBL" id="BAABHY010000008">
    <property type="protein sequence ID" value="GAA5114411.1"/>
    <property type="molecule type" value="Genomic_DNA"/>
</dbReference>
<organism evidence="1 2">
    <name type="scientific">Orbus sasakiae</name>
    <dbReference type="NCBI Taxonomy" id="1078475"/>
    <lineage>
        <taxon>Bacteria</taxon>
        <taxon>Pseudomonadati</taxon>
        <taxon>Pseudomonadota</taxon>
        <taxon>Gammaproteobacteria</taxon>
        <taxon>Orbales</taxon>
        <taxon>Orbaceae</taxon>
        <taxon>Orbus</taxon>
    </lineage>
</organism>
<dbReference type="RefSeq" id="WP_345492579.1">
    <property type="nucleotide sequence ID" value="NZ_BAABHY010000008.1"/>
</dbReference>
<accession>A0ABP9NE63</accession>
<evidence type="ECO:0000313" key="1">
    <source>
        <dbReference type="EMBL" id="GAA5114411.1"/>
    </source>
</evidence>
<gene>
    <name evidence="1" type="ORF">GCM10023211_23950</name>
</gene>